<feature type="chain" id="PRO_5032884352" evidence="1">
    <location>
        <begin position="21"/>
        <end position="126"/>
    </location>
</feature>
<organism evidence="2 3">
    <name type="scientific">Tribonema minus</name>
    <dbReference type="NCBI Taxonomy" id="303371"/>
    <lineage>
        <taxon>Eukaryota</taxon>
        <taxon>Sar</taxon>
        <taxon>Stramenopiles</taxon>
        <taxon>Ochrophyta</taxon>
        <taxon>PX clade</taxon>
        <taxon>Xanthophyceae</taxon>
        <taxon>Tribonematales</taxon>
        <taxon>Tribonemataceae</taxon>
        <taxon>Tribonema</taxon>
    </lineage>
</organism>
<comment type="caution">
    <text evidence="2">The sequence shown here is derived from an EMBL/GenBank/DDBJ whole genome shotgun (WGS) entry which is preliminary data.</text>
</comment>
<protein>
    <submittedName>
        <fullName evidence="2">Uncharacterized protein</fullName>
    </submittedName>
</protein>
<accession>A0A836C871</accession>
<evidence type="ECO:0000313" key="2">
    <source>
        <dbReference type="EMBL" id="KAG5176244.1"/>
    </source>
</evidence>
<evidence type="ECO:0000256" key="1">
    <source>
        <dbReference type="SAM" id="SignalP"/>
    </source>
</evidence>
<dbReference type="AlphaFoldDB" id="A0A836C871"/>
<dbReference type="EMBL" id="JAFCMP010000539">
    <property type="protein sequence ID" value="KAG5176244.1"/>
    <property type="molecule type" value="Genomic_DNA"/>
</dbReference>
<evidence type="ECO:0000313" key="3">
    <source>
        <dbReference type="Proteomes" id="UP000664859"/>
    </source>
</evidence>
<keyword evidence="3" id="KW-1185">Reference proteome</keyword>
<proteinExistence type="predicted"/>
<feature type="signal peptide" evidence="1">
    <location>
        <begin position="1"/>
        <end position="20"/>
    </location>
</feature>
<gene>
    <name evidence="2" type="ORF">JKP88DRAFT_228024</name>
</gene>
<reference evidence="2" key="1">
    <citation type="submission" date="2021-02" db="EMBL/GenBank/DDBJ databases">
        <title>First Annotated Genome of the Yellow-green Alga Tribonema minus.</title>
        <authorList>
            <person name="Mahan K.M."/>
        </authorList>
    </citation>
    <scope>NUCLEOTIDE SEQUENCE</scope>
    <source>
        <strain evidence="2">UTEX B ZZ1240</strain>
    </source>
</reference>
<sequence length="126" mass="13268">MNCIMKCLLCLAMALATASAFMAPSPVMHKAARSAGALKMTEDTYWEGKAPPSKVLGPVVSQIPSPALGVISLICLGVGTYSVHESNIFHTLTADTINPGYIIGSLLTPVAWGTHVASWIQKQNGK</sequence>
<dbReference type="Proteomes" id="UP000664859">
    <property type="component" value="Unassembled WGS sequence"/>
</dbReference>
<name>A0A836C871_9STRA</name>
<dbReference type="OrthoDB" id="5007at2759"/>
<keyword evidence="1" id="KW-0732">Signal</keyword>